<dbReference type="InterPro" id="IPR005225">
    <property type="entry name" value="Small_GTP-bd"/>
</dbReference>
<dbReference type="NCBIfam" id="TIGR00231">
    <property type="entry name" value="small_GTP"/>
    <property type="match status" value="1"/>
</dbReference>
<keyword evidence="11" id="KW-1185">Reference proteome</keyword>
<dbReference type="SMART" id="SM00176">
    <property type="entry name" value="RAN"/>
    <property type="match status" value="1"/>
</dbReference>
<protein>
    <submittedName>
        <fullName evidence="10">24 kDa ras-like protein</fullName>
    </submittedName>
</protein>
<dbReference type="FunFam" id="3.40.50.300:FF:000080">
    <property type="entry name" value="Ras-like GTPase Ras1"/>
    <property type="match status" value="1"/>
</dbReference>
<dbReference type="GO" id="GO:0003924">
    <property type="term" value="F:GTPase activity"/>
    <property type="evidence" value="ECO:0007669"/>
    <property type="project" value="InterPro"/>
</dbReference>
<keyword evidence="4" id="KW-0488">Methylation</keyword>
<sequence>MTTNPWTEASNLREYKVCLLGDGGVGKSSLTVRFIQNHFLEDYDPTIEDWYRKQCVVDDEIALLDILDTAGQEDYIAMRGQYMRSSEGFLLVYSITSRQSFEQIIPLYQELLRVKGVVSCPVILVGNKCDLDHGRQVTAREARSCAERMGCMFIETSAKTHVRVDDAFYELVREIRAHNQMGSRTRQFSAAMAGLQTPNRAAEFAPVYERAHSAHCLSGCVVT</sequence>
<evidence type="ECO:0000256" key="8">
    <source>
        <dbReference type="ARBA" id="ARBA00023288"/>
    </source>
</evidence>
<evidence type="ECO:0000256" key="4">
    <source>
        <dbReference type="ARBA" id="ARBA00022481"/>
    </source>
</evidence>
<keyword evidence="6" id="KW-0342">GTP-binding</keyword>
<reference evidence="10 11" key="1">
    <citation type="journal article" date="2016" name="Mol. Biol. Evol.">
        <title>Comparative Genomics of Early-Diverging Mushroom-Forming Fungi Provides Insights into the Origins of Lignocellulose Decay Capabilities.</title>
        <authorList>
            <person name="Nagy L.G."/>
            <person name="Riley R."/>
            <person name="Tritt A."/>
            <person name="Adam C."/>
            <person name="Daum C."/>
            <person name="Floudas D."/>
            <person name="Sun H."/>
            <person name="Yadav J.S."/>
            <person name="Pangilinan J."/>
            <person name="Larsson K.H."/>
            <person name="Matsuura K."/>
            <person name="Barry K."/>
            <person name="Labutti K."/>
            <person name="Kuo R."/>
            <person name="Ohm R.A."/>
            <person name="Bhattacharya S.S."/>
            <person name="Shirouzu T."/>
            <person name="Yoshinaga Y."/>
            <person name="Martin F.M."/>
            <person name="Grigoriev I.V."/>
            <person name="Hibbett D.S."/>
        </authorList>
    </citation>
    <scope>NUCLEOTIDE SEQUENCE [LARGE SCALE GENOMIC DNA]</scope>
    <source>
        <strain evidence="10 11">HHB14362 ss-1</strain>
    </source>
</reference>
<evidence type="ECO:0000256" key="6">
    <source>
        <dbReference type="ARBA" id="ARBA00023134"/>
    </source>
</evidence>
<dbReference type="SUPFAM" id="SSF52540">
    <property type="entry name" value="P-loop containing nucleoside triphosphate hydrolases"/>
    <property type="match status" value="1"/>
</dbReference>
<dbReference type="Proteomes" id="UP000076761">
    <property type="component" value="Unassembled WGS sequence"/>
</dbReference>
<dbReference type="PROSITE" id="PS51421">
    <property type="entry name" value="RAS"/>
    <property type="match status" value="1"/>
</dbReference>
<dbReference type="AlphaFoldDB" id="A0A165VGK3"/>
<proteinExistence type="inferred from homology"/>
<dbReference type="GO" id="GO:0007165">
    <property type="term" value="P:signal transduction"/>
    <property type="evidence" value="ECO:0007669"/>
    <property type="project" value="InterPro"/>
</dbReference>
<dbReference type="PROSITE" id="PS51419">
    <property type="entry name" value="RAB"/>
    <property type="match status" value="1"/>
</dbReference>
<comment type="subcellular location">
    <subcellularLocation>
        <location evidence="1">Cell membrane</location>
        <topology evidence="1">Lipid-anchor</topology>
        <orientation evidence="1">Cytoplasmic side</orientation>
    </subcellularLocation>
</comment>
<comment type="similarity">
    <text evidence="2">Belongs to the small GTPase superfamily. Ras family.</text>
</comment>
<dbReference type="InterPro" id="IPR001806">
    <property type="entry name" value="Small_GTPase"/>
</dbReference>
<dbReference type="STRING" id="1314782.A0A165VGK3"/>
<dbReference type="EMBL" id="KV425553">
    <property type="protein sequence ID" value="KZT29643.1"/>
    <property type="molecule type" value="Genomic_DNA"/>
</dbReference>
<keyword evidence="5" id="KW-0547">Nucleotide-binding</keyword>
<dbReference type="Pfam" id="PF00071">
    <property type="entry name" value="Ras"/>
    <property type="match status" value="1"/>
</dbReference>
<evidence type="ECO:0000256" key="3">
    <source>
        <dbReference type="ARBA" id="ARBA00022475"/>
    </source>
</evidence>
<dbReference type="SMART" id="SM00175">
    <property type="entry name" value="RAB"/>
    <property type="match status" value="1"/>
</dbReference>
<dbReference type="CDD" id="cd00876">
    <property type="entry name" value="Ras"/>
    <property type="match status" value="1"/>
</dbReference>
<dbReference type="GO" id="GO:0005525">
    <property type="term" value="F:GTP binding"/>
    <property type="evidence" value="ECO:0007669"/>
    <property type="project" value="UniProtKB-KW"/>
</dbReference>
<evidence type="ECO:0000256" key="1">
    <source>
        <dbReference type="ARBA" id="ARBA00004342"/>
    </source>
</evidence>
<evidence type="ECO:0000256" key="2">
    <source>
        <dbReference type="ARBA" id="ARBA00008344"/>
    </source>
</evidence>
<evidence type="ECO:0000256" key="9">
    <source>
        <dbReference type="ARBA" id="ARBA00023289"/>
    </source>
</evidence>
<name>A0A165VGK3_9AGAM</name>
<organism evidence="10 11">
    <name type="scientific">Neolentinus lepideus HHB14362 ss-1</name>
    <dbReference type="NCBI Taxonomy" id="1314782"/>
    <lineage>
        <taxon>Eukaryota</taxon>
        <taxon>Fungi</taxon>
        <taxon>Dikarya</taxon>
        <taxon>Basidiomycota</taxon>
        <taxon>Agaricomycotina</taxon>
        <taxon>Agaricomycetes</taxon>
        <taxon>Gloeophyllales</taxon>
        <taxon>Gloeophyllaceae</taxon>
        <taxon>Neolentinus</taxon>
    </lineage>
</organism>
<dbReference type="PRINTS" id="PR00449">
    <property type="entry name" value="RASTRNSFRMNG"/>
</dbReference>
<dbReference type="InterPro" id="IPR027417">
    <property type="entry name" value="P-loop_NTPase"/>
</dbReference>
<dbReference type="OrthoDB" id="5976022at2759"/>
<dbReference type="PANTHER" id="PTHR24070">
    <property type="entry name" value="RAS, DI-RAS, AND RHEB FAMILY MEMBERS OF SMALL GTPASE SUPERFAMILY"/>
    <property type="match status" value="1"/>
</dbReference>
<gene>
    <name evidence="10" type="ORF">NEOLEDRAFT_1106098</name>
</gene>
<keyword evidence="8" id="KW-0449">Lipoprotein</keyword>
<dbReference type="InterPro" id="IPR020849">
    <property type="entry name" value="Small_GTPase_Ras-type"/>
</dbReference>
<evidence type="ECO:0000256" key="7">
    <source>
        <dbReference type="ARBA" id="ARBA00023136"/>
    </source>
</evidence>
<dbReference type="PROSITE" id="PS51420">
    <property type="entry name" value="RHO"/>
    <property type="match status" value="1"/>
</dbReference>
<dbReference type="SMART" id="SM00173">
    <property type="entry name" value="RAS"/>
    <property type="match status" value="1"/>
</dbReference>
<keyword evidence="7" id="KW-0472">Membrane</keyword>
<evidence type="ECO:0000313" key="10">
    <source>
        <dbReference type="EMBL" id="KZT29643.1"/>
    </source>
</evidence>
<accession>A0A165VGK3</accession>
<evidence type="ECO:0000313" key="11">
    <source>
        <dbReference type="Proteomes" id="UP000076761"/>
    </source>
</evidence>
<dbReference type="SMART" id="SM00174">
    <property type="entry name" value="RHO"/>
    <property type="match status" value="1"/>
</dbReference>
<keyword evidence="9" id="KW-0636">Prenylation</keyword>
<evidence type="ECO:0000256" key="5">
    <source>
        <dbReference type="ARBA" id="ARBA00022741"/>
    </source>
</evidence>
<dbReference type="GO" id="GO:0005886">
    <property type="term" value="C:plasma membrane"/>
    <property type="evidence" value="ECO:0007669"/>
    <property type="project" value="UniProtKB-SubCell"/>
</dbReference>
<dbReference type="Gene3D" id="3.40.50.300">
    <property type="entry name" value="P-loop containing nucleotide triphosphate hydrolases"/>
    <property type="match status" value="1"/>
</dbReference>
<dbReference type="InParanoid" id="A0A165VGK3"/>
<keyword evidence="3" id="KW-1003">Cell membrane</keyword>